<dbReference type="EMBL" id="UOFU01000030">
    <property type="protein sequence ID" value="VAW93550.1"/>
    <property type="molecule type" value="Genomic_DNA"/>
</dbReference>
<dbReference type="Pfam" id="PF05015">
    <property type="entry name" value="HigB-like_toxin"/>
    <property type="match status" value="1"/>
</dbReference>
<sequence>PGYRFHELTGKRKGTYSVTVSGNWRITFAFRQGNAYDVNLEDYH</sequence>
<protein>
    <submittedName>
        <fullName evidence="1">Toxin HigB</fullName>
    </submittedName>
</protein>
<dbReference type="AlphaFoldDB" id="A0A3B0ZWE0"/>
<accession>A0A3B0ZWE0</accession>
<dbReference type="InterPro" id="IPR007711">
    <property type="entry name" value="HigB-1"/>
</dbReference>
<name>A0A3B0ZWE0_9ZZZZ</name>
<proteinExistence type="predicted"/>
<dbReference type="InterPro" id="IPR035093">
    <property type="entry name" value="RelE/ParE_toxin_dom_sf"/>
</dbReference>
<gene>
    <name evidence="1" type="ORF">MNBD_GAMMA20-1222</name>
</gene>
<organism evidence="1">
    <name type="scientific">hydrothermal vent metagenome</name>
    <dbReference type="NCBI Taxonomy" id="652676"/>
    <lineage>
        <taxon>unclassified sequences</taxon>
        <taxon>metagenomes</taxon>
        <taxon>ecological metagenomes</taxon>
    </lineage>
</organism>
<dbReference type="Gene3D" id="3.30.2310.20">
    <property type="entry name" value="RelE-like"/>
    <property type="match status" value="1"/>
</dbReference>
<feature type="non-terminal residue" evidence="1">
    <location>
        <position position="1"/>
    </location>
</feature>
<dbReference type="SUPFAM" id="SSF143011">
    <property type="entry name" value="RelE-like"/>
    <property type="match status" value="1"/>
</dbReference>
<reference evidence="1" key="1">
    <citation type="submission" date="2018-06" db="EMBL/GenBank/DDBJ databases">
        <authorList>
            <person name="Zhirakovskaya E."/>
        </authorList>
    </citation>
    <scope>NUCLEOTIDE SEQUENCE</scope>
</reference>
<evidence type="ECO:0000313" key="1">
    <source>
        <dbReference type="EMBL" id="VAW93550.1"/>
    </source>
</evidence>